<proteinExistence type="predicted"/>
<dbReference type="Proteomes" id="UP000278222">
    <property type="component" value="Unassembled WGS sequence"/>
</dbReference>
<name>A0A3N1M0H0_9PROT</name>
<sequence>MLRAIARTAIVCGLAAAGATSAGAAEKIVYASYMSEVYTVSKTDLWMMGEIEKRSNGEIKFEKYFSGSLLKAPDLYPGLQSGAADIVLGTPAAYNRADFRLSNVVLPYISSKADAVGKALTELYAGNAAFRKEYESRNAHVLYIVPWAENTFWSSKPLAKADDFKGLKVRSVQAVADSVKKLGGTPVTMAWPEALDALGRGVVDVVSSSPFDSSVLGGIHESAKVGSDGGDMGIFSFAATSMNQQRWNKLSPAHRKIITEVAADAPARFIADLDGELNKAVDKLCAHKGDLTISLFSEAERAKVHKIAAEPVHAEWVKWAAETNKIDTAAVLKDYIALVRKHEATSTWQSGFQRYAARNCGKR</sequence>
<keyword evidence="1 2" id="KW-0732">Signal</keyword>
<reference evidence="3 4" key="1">
    <citation type="submission" date="2018-11" db="EMBL/GenBank/DDBJ databases">
        <title>Genomic Encyclopedia of Type Strains, Phase IV (KMG-IV): sequencing the most valuable type-strain genomes for metagenomic binning, comparative biology and taxonomic classification.</title>
        <authorList>
            <person name="Goeker M."/>
        </authorList>
    </citation>
    <scope>NUCLEOTIDE SEQUENCE [LARGE SCALE GENOMIC DNA]</scope>
    <source>
        <strain evidence="3 4">DSM 5900</strain>
    </source>
</reference>
<organism evidence="3 4">
    <name type="scientific">Stella humosa</name>
    <dbReference type="NCBI Taxonomy" id="94"/>
    <lineage>
        <taxon>Bacteria</taxon>
        <taxon>Pseudomonadati</taxon>
        <taxon>Pseudomonadota</taxon>
        <taxon>Alphaproteobacteria</taxon>
        <taxon>Rhodospirillales</taxon>
        <taxon>Stellaceae</taxon>
        <taxon>Stella</taxon>
    </lineage>
</organism>
<gene>
    <name evidence="3" type="ORF">EDC65_0154</name>
</gene>
<dbReference type="InterPro" id="IPR018389">
    <property type="entry name" value="DctP_fam"/>
</dbReference>
<dbReference type="RefSeq" id="WP_170216265.1">
    <property type="nucleotide sequence ID" value="NZ_AP019700.1"/>
</dbReference>
<dbReference type="NCBIfam" id="NF037995">
    <property type="entry name" value="TRAP_S1"/>
    <property type="match status" value="1"/>
</dbReference>
<dbReference type="AlphaFoldDB" id="A0A3N1M0H0"/>
<evidence type="ECO:0000256" key="2">
    <source>
        <dbReference type="SAM" id="SignalP"/>
    </source>
</evidence>
<protein>
    <submittedName>
        <fullName evidence="3">TRAP-type C4-dicarboxylate transport system substrate-binding protein</fullName>
    </submittedName>
</protein>
<dbReference type="PANTHER" id="PTHR33376">
    <property type="match status" value="1"/>
</dbReference>
<dbReference type="Gene3D" id="3.40.190.170">
    <property type="entry name" value="Bacterial extracellular solute-binding protein, family 7"/>
    <property type="match status" value="1"/>
</dbReference>
<dbReference type="EMBL" id="RJKX01000011">
    <property type="protein sequence ID" value="ROQ00984.1"/>
    <property type="molecule type" value="Genomic_DNA"/>
</dbReference>
<comment type="caution">
    <text evidence="3">The sequence shown here is derived from an EMBL/GenBank/DDBJ whole genome shotgun (WGS) entry which is preliminary data.</text>
</comment>
<evidence type="ECO:0000256" key="1">
    <source>
        <dbReference type="ARBA" id="ARBA00022729"/>
    </source>
</evidence>
<evidence type="ECO:0000313" key="3">
    <source>
        <dbReference type="EMBL" id="ROQ00984.1"/>
    </source>
</evidence>
<accession>A0A3N1M0H0</accession>
<feature type="chain" id="PRO_5018292853" evidence="2">
    <location>
        <begin position="25"/>
        <end position="363"/>
    </location>
</feature>
<feature type="signal peptide" evidence="2">
    <location>
        <begin position="1"/>
        <end position="24"/>
    </location>
</feature>
<keyword evidence="4" id="KW-1185">Reference proteome</keyword>
<dbReference type="Pfam" id="PF03480">
    <property type="entry name" value="DctP"/>
    <property type="match status" value="1"/>
</dbReference>
<dbReference type="GO" id="GO:0055085">
    <property type="term" value="P:transmembrane transport"/>
    <property type="evidence" value="ECO:0007669"/>
    <property type="project" value="InterPro"/>
</dbReference>
<dbReference type="PANTHER" id="PTHR33376:SF15">
    <property type="entry name" value="BLL6794 PROTEIN"/>
    <property type="match status" value="1"/>
</dbReference>
<dbReference type="InterPro" id="IPR038404">
    <property type="entry name" value="TRAP_DctP_sf"/>
</dbReference>
<evidence type="ECO:0000313" key="4">
    <source>
        <dbReference type="Proteomes" id="UP000278222"/>
    </source>
</evidence>